<dbReference type="EMBL" id="FQZO01000002">
    <property type="protein sequence ID" value="SHJ01349.1"/>
    <property type="molecule type" value="Genomic_DNA"/>
</dbReference>
<dbReference type="GO" id="GO:0007059">
    <property type="term" value="P:chromosome segregation"/>
    <property type="evidence" value="ECO:0007669"/>
    <property type="project" value="TreeGrafter"/>
</dbReference>
<sequence length="261" mass="29920">MEMRNEILQIDVNLIVPNIYQPRKYFNEEALKELSESIKHNGILQPLSVRVMGERYELVAGERRWRAAKSIGLSKVPCTLLNITDKQAAELALLENLQREDLNFIEEAEAYFNLINEHGFTQEQLATRMGKKQSTIANKLRLLKLGNKVMDILLENKLTERHARSLLVLPDEDCQLRVLKKVVKQNLNVKATEELVNKELLKLKGEELSSGGKKKIKGVFSAKIYINSIKQVFDKFKIPAEYKSKDCGDYVQIVVNIPKNN</sequence>
<dbReference type="STRING" id="1121298.SAMN05444401_2078"/>
<dbReference type="FunFam" id="3.90.1530.30:FF:000001">
    <property type="entry name" value="Chromosome partitioning protein ParB"/>
    <property type="match status" value="1"/>
</dbReference>
<feature type="domain" description="ParB-like N-terminal" evidence="8">
    <location>
        <begin position="8"/>
        <end position="97"/>
    </location>
</feature>
<keyword evidence="4" id="KW-0132">Cell division</keyword>
<dbReference type="InterPro" id="IPR041468">
    <property type="entry name" value="HTH_ParB/Spo0J"/>
</dbReference>
<dbReference type="Proteomes" id="UP000184080">
    <property type="component" value="Unassembled WGS sequence"/>
</dbReference>
<protein>
    <submittedName>
        <fullName evidence="9">Chromosome partitioning protein, ParB family</fullName>
    </submittedName>
</protein>
<evidence type="ECO:0000256" key="7">
    <source>
        <dbReference type="ARBA" id="ARBA00023306"/>
    </source>
</evidence>
<proteinExistence type="inferred from homology"/>
<keyword evidence="6" id="KW-0717">Septation</keyword>
<dbReference type="PANTHER" id="PTHR33375">
    <property type="entry name" value="CHROMOSOME-PARTITIONING PROTEIN PARB-RELATED"/>
    <property type="match status" value="1"/>
</dbReference>
<evidence type="ECO:0000256" key="5">
    <source>
        <dbReference type="ARBA" id="ARBA00023125"/>
    </source>
</evidence>
<dbReference type="InterPro" id="IPR050336">
    <property type="entry name" value="Chromosome_partition/occlusion"/>
</dbReference>
<evidence type="ECO:0000313" key="10">
    <source>
        <dbReference type="Proteomes" id="UP000184080"/>
    </source>
</evidence>
<evidence type="ECO:0000256" key="6">
    <source>
        <dbReference type="ARBA" id="ARBA00023210"/>
    </source>
</evidence>
<accession>A0A1M6FUP6</accession>
<dbReference type="GO" id="GO:0005694">
    <property type="term" value="C:chromosome"/>
    <property type="evidence" value="ECO:0007669"/>
    <property type="project" value="TreeGrafter"/>
</dbReference>
<dbReference type="CDD" id="cd16393">
    <property type="entry name" value="SPO0J_N"/>
    <property type="match status" value="1"/>
</dbReference>
<evidence type="ECO:0000313" key="9">
    <source>
        <dbReference type="EMBL" id="SHJ01349.1"/>
    </source>
</evidence>
<dbReference type="InterPro" id="IPR003115">
    <property type="entry name" value="ParB_N"/>
</dbReference>
<dbReference type="InterPro" id="IPR036086">
    <property type="entry name" value="ParB/Sulfiredoxin_sf"/>
</dbReference>
<reference evidence="9 10" key="1">
    <citation type="submission" date="2016-11" db="EMBL/GenBank/DDBJ databases">
        <authorList>
            <person name="Jaros S."/>
            <person name="Januszkiewicz K."/>
            <person name="Wedrychowicz H."/>
        </authorList>
    </citation>
    <scope>NUCLEOTIDE SEQUENCE [LARGE SCALE GENOMIC DNA]</scope>
    <source>
        <strain evidence="9 10">DSM 21864</strain>
    </source>
</reference>
<dbReference type="Gene3D" id="3.90.1530.30">
    <property type="match status" value="1"/>
</dbReference>
<evidence type="ECO:0000256" key="2">
    <source>
        <dbReference type="ARBA" id="ARBA00006295"/>
    </source>
</evidence>
<organism evidence="9 10">
    <name type="scientific">Clostridium amylolyticum</name>
    <dbReference type="NCBI Taxonomy" id="1121298"/>
    <lineage>
        <taxon>Bacteria</taxon>
        <taxon>Bacillati</taxon>
        <taxon>Bacillota</taxon>
        <taxon>Clostridia</taxon>
        <taxon>Eubacteriales</taxon>
        <taxon>Clostridiaceae</taxon>
        <taxon>Clostridium</taxon>
    </lineage>
</organism>
<dbReference type="Pfam" id="PF02195">
    <property type="entry name" value="ParB_N"/>
    <property type="match status" value="1"/>
</dbReference>
<dbReference type="GO" id="GO:0045881">
    <property type="term" value="P:positive regulation of sporulation resulting in formation of a cellular spore"/>
    <property type="evidence" value="ECO:0007669"/>
    <property type="project" value="TreeGrafter"/>
</dbReference>
<dbReference type="FunFam" id="1.10.10.2830:FF:000001">
    <property type="entry name" value="Chromosome partitioning protein ParB"/>
    <property type="match status" value="1"/>
</dbReference>
<dbReference type="InterPro" id="IPR004437">
    <property type="entry name" value="ParB/RepB/Spo0J"/>
</dbReference>
<evidence type="ECO:0000256" key="3">
    <source>
        <dbReference type="ARBA" id="ARBA00022490"/>
    </source>
</evidence>
<keyword evidence="10" id="KW-1185">Reference proteome</keyword>
<dbReference type="SUPFAM" id="SSF110849">
    <property type="entry name" value="ParB/Sulfiredoxin"/>
    <property type="match status" value="1"/>
</dbReference>
<keyword evidence="5" id="KW-0238">DNA-binding</keyword>
<dbReference type="GO" id="GO:0003677">
    <property type="term" value="F:DNA binding"/>
    <property type="evidence" value="ECO:0007669"/>
    <property type="project" value="UniProtKB-KW"/>
</dbReference>
<gene>
    <name evidence="9" type="ORF">SAMN05444401_2078</name>
</gene>
<comment type="similarity">
    <text evidence="2">Belongs to the ParB family.</text>
</comment>
<comment type="subcellular location">
    <subcellularLocation>
        <location evidence="1">Cytoplasm</location>
        <location evidence="1">Nucleoid</location>
    </subcellularLocation>
</comment>
<dbReference type="GO" id="GO:0009295">
    <property type="term" value="C:nucleoid"/>
    <property type="evidence" value="ECO:0007669"/>
    <property type="project" value="UniProtKB-SubCell"/>
</dbReference>
<keyword evidence="7" id="KW-0131">Cell cycle</keyword>
<dbReference type="SMART" id="SM00470">
    <property type="entry name" value="ParB"/>
    <property type="match status" value="1"/>
</dbReference>
<dbReference type="InterPro" id="IPR023705">
    <property type="entry name" value="Nucleoid_occlusion_protein"/>
</dbReference>
<evidence type="ECO:0000259" key="8">
    <source>
        <dbReference type="SMART" id="SM00470"/>
    </source>
</evidence>
<dbReference type="Pfam" id="PF17762">
    <property type="entry name" value="HTH_ParB"/>
    <property type="match status" value="1"/>
</dbReference>
<dbReference type="NCBIfam" id="TIGR00180">
    <property type="entry name" value="parB_part"/>
    <property type="match status" value="1"/>
</dbReference>
<dbReference type="GO" id="GO:0000917">
    <property type="term" value="P:division septum assembly"/>
    <property type="evidence" value="ECO:0007669"/>
    <property type="project" value="UniProtKB-KW"/>
</dbReference>
<keyword evidence="3" id="KW-0963">Cytoplasm</keyword>
<dbReference type="AlphaFoldDB" id="A0A1M6FUP6"/>
<dbReference type="PANTHER" id="PTHR33375:SF8">
    <property type="entry name" value="NUCLEOID OCCLUSION PROTEIN"/>
    <property type="match status" value="1"/>
</dbReference>
<name>A0A1M6FUP6_9CLOT</name>
<dbReference type="Gene3D" id="1.10.10.2830">
    <property type="match status" value="1"/>
</dbReference>
<dbReference type="NCBIfam" id="TIGR04285">
    <property type="entry name" value="nucleoid_noc"/>
    <property type="match status" value="1"/>
</dbReference>
<evidence type="ECO:0000256" key="4">
    <source>
        <dbReference type="ARBA" id="ARBA00022618"/>
    </source>
</evidence>
<evidence type="ECO:0000256" key="1">
    <source>
        <dbReference type="ARBA" id="ARBA00004453"/>
    </source>
</evidence>